<evidence type="ECO:0000313" key="2">
    <source>
        <dbReference type="EMBL" id="KAL2037545.1"/>
    </source>
</evidence>
<protein>
    <recommendedName>
        <fullName evidence="4">Glycine zipper 2TM domain-containing protein</fullName>
    </recommendedName>
</protein>
<dbReference type="EMBL" id="JBEFKJ010000039">
    <property type="protein sequence ID" value="KAL2037545.1"/>
    <property type="molecule type" value="Genomic_DNA"/>
</dbReference>
<feature type="region of interest" description="Disordered" evidence="1">
    <location>
        <begin position="1"/>
        <end position="119"/>
    </location>
</feature>
<organism evidence="2 3">
    <name type="scientific">Stereocaulon virgatum</name>
    <dbReference type="NCBI Taxonomy" id="373712"/>
    <lineage>
        <taxon>Eukaryota</taxon>
        <taxon>Fungi</taxon>
        <taxon>Dikarya</taxon>
        <taxon>Ascomycota</taxon>
        <taxon>Pezizomycotina</taxon>
        <taxon>Lecanoromycetes</taxon>
        <taxon>OSLEUM clade</taxon>
        <taxon>Lecanoromycetidae</taxon>
        <taxon>Lecanorales</taxon>
        <taxon>Lecanorineae</taxon>
        <taxon>Stereocaulaceae</taxon>
        <taxon>Stereocaulon</taxon>
    </lineage>
</organism>
<keyword evidence="3" id="KW-1185">Reference proteome</keyword>
<feature type="compositionally biased region" description="Basic and acidic residues" evidence="1">
    <location>
        <begin position="232"/>
        <end position="249"/>
    </location>
</feature>
<feature type="region of interest" description="Disordered" evidence="1">
    <location>
        <begin position="153"/>
        <end position="249"/>
    </location>
</feature>
<dbReference type="PANTHER" id="PTHR37014:SF10">
    <property type="entry name" value="RICH PROTEIN MS8, PUTATIVE (AFU_ORTHOLOGUE AFUA_7G05650)-RELATED"/>
    <property type="match status" value="1"/>
</dbReference>
<feature type="compositionally biased region" description="Basic and acidic residues" evidence="1">
    <location>
        <begin position="92"/>
        <end position="113"/>
    </location>
</feature>
<feature type="compositionally biased region" description="Polar residues" evidence="1">
    <location>
        <begin position="50"/>
        <end position="62"/>
    </location>
</feature>
<reference evidence="2 3" key="1">
    <citation type="submission" date="2024-09" db="EMBL/GenBank/DDBJ databases">
        <title>Rethinking Asexuality: The Enigmatic Case of Functional Sexual Genes in Lepraria (Stereocaulaceae).</title>
        <authorList>
            <person name="Doellman M."/>
            <person name="Sun Y."/>
            <person name="Barcenas-Pena A."/>
            <person name="Lumbsch H.T."/>
            <person name="Grewe F."/>
        </authorList>
    </citation>
    <scope>NUCLEOTIDE SEQUENCE [LARGE SCALE GENOMIC DNA]</scope>
    <source>
        <strain evidence="2 3">Mercado 3170</strain>
    </source>
</reference>
<feature type="compositionally biased region" description="Basic residues" evidence="1">
    <location>
        <begin position="79"/>
        <end position="91"/>
    </location>
</feature>
<evidence type="ECO:0000256" key="1">
    <source>
        <dbReference type="SAM" id="MobiDB-lite"/>
    </source>
</evidence>
<dbReference type="Proteomes" id="UP001590950">
    <property type="component" value="Unassembled WGS sequence"/>
</dbReference>
<sequence length="249" mass="27338">MSDPYRPSNYHASTYNPSAYAPQDAYVSGALTTRPGSSGYDDGRGYYPSQSNMELSQSSYRRTSGGGDPNYLGPDGHRSSRHYKSSRSHSRHRDDRDRDEKGGRERSKSRGKEWGATAVGGAAGAFIGNEIGHGPLGIGAGLIAGAIGAHELERRHEKHQAKKRAEDDGYGGGRPSHHRRRSSGGLLSDVKGKVEGFLNPDGGDKRRSRSHVGSSRKSARDYSDDESEDDERYERRSTRGGKSRRDDYY</sequence>
<evidence type="ECO:0000313" key="3">
    <source>
        <dbReference type="Proteomes" id="UP001590950"/>
    </source>
</evidence>
<feature type="compositionally biased region" description="Low complexity" evidence="1">
    <location>
        <begin position="34"/>
        <end position="49"/>
    </location>
</feature>
<evidence type="ECO:0008006" key="4">
    <source>
        <dbReference type="Google" id="ProtNLM"/>
    </source>
</evidence>
<proteinExistence type="predicted"/>
<comment type="caution">
    <text evidence="2">The sequence shown here is derived from an EMBL/GenBank/DDBJ whole genome shotgun (WGS) entry which is preliminary data.</text>
</comment>
<dbReference type="PANTHER" id="PTHR37014">
    <property type="entry name" value="EXPRESSION LETHALITY PROTEIN HEL10, PUTATIVE (AFU_ORTHOLOGUE AFUA_1G06580)-RELATED"/>
    <property type="match status" value="1"/>
</dbReference>
<accession>A0ABR3ZXQ3</accession>
<gene>
    <name evidence="2" type="ORF">N7G274_009657</name>
</gene>
<name>A0ABR3ZXQ3_9LECA</name>